<feature type="domain" description="DDE Tnp4" evidence="8">
    <location>
        <begin position="179"/>
        <end position="302"/>
    </location>
</feature>
<keyword evidence="7" id="KW-0539">Nucleus</keyword>
<evidence type="ECO:0000256" key="7">
    <source>
        <dbReference type="ARBA" id="ARBA00023242"/>
    </source>
</evidence>
<gene>
    <name evidence="9" type="ORF">NQ315_015412</name>
</gene>
<sequence>MELMPGLLIDGRLRQWATVGIELGLKKAYTNLKLIVLKTLNEEIQNILNRQQLRLQFRNIRDTSNPFELPNEKFIKLFRLNKQATLELIENLEMFVDNNATRRDAVPFNLQVLVSLIFYAHGGYQTTVGNDFNLGMSQPAVSRIINKISNLITTHLLPTYITFPINVDQVGRVIEGYIFDSNLTILNVNARYPGAVHDAAIWEGSTIHRHLKRKYQEGTSNNYLLGDSGYPLQPWLMTPLPDALPNTPEAVYNERHIRTRNVAERGFGVWKVRFRCLRKDRVLHYSHAAAARIIYACGVLHNICMQHNMQDDLNYDNGDEDNNIDDGRNRNIRNEGISMSCRRKINKAANC</sequence>
<organism evidence="9 10">
    <name type="scientific">Exocentrus adspersus</name>
    <dbReference type="NCBI Taxonomy" id="1586481"/>
    <lineage>
        <taxon>Eukaryota</taxon>
        <taxon>Metazoa</taxon>
        <taxon>Ecdysozoa</taxon>
        <taxon>Arthropoda</taxon>
        <taxon>Hexapoda</taxon>
        <taxon>Insecta</taxon>
        <taxon>Pterygota</taxon>
        <taxon>Neoptera</taxon>
        <taxon>Endopterygota</taxon>
        <taxon>Coleoptera</taxon>
        <taxon>Polyphaga</taxon>
        <taxon>Cucujiformia</taxon>
        <taxon>Chrysomeloidea</taxon>
        <taxon>Cerambycidae</taxon>
        <taxon>Lamiinae</taxon>
        <taxon>Acanthocinini</taxon>
        <taxon>Exocentrus</taxon>
    </lineage>
</organism>
<dbReference type="Proteomes" id="UP001159042">
    <property type="component" value="Unassembled WGS sequence"/>
</dbReference>
<evidence type="ECO:0000259" key="8">
    <source>
        <dbReference type="Pfam" id="PF13359"/>
    </source>
</evidence>
<evidence type="ECO:0000313" key="9">
    <source>
        <dbReference type="EMBL" id="KAJ8909482.1"/>
    </source>
</evidence>
<evidence type="ECO:0000256" key="4">
    <source>
        <dbReference type="ARBA" id="ARBA00022722"/>
    </source>
</evidence>
<keyword evidence="10" id="KW-1185">Reference proteome</keyword>
<dbReference type="PANTHER" id="PTHR22930">
    <property type="match status" value="1"/>
</dbReference>
<evidence type="ECO:0000256" key="1">
    <source>
        <dbReference type="ARBA" id="ARBA00001968"/>
    </source>
</evidence>
<evidence type="ECO:0000256" key="3">
    <source>
        <dbReference type="ARBA" id="ARBA00006958"/>
    </source>
</evidence>
<keyword evidence="5" id="KW-0479">Metal-binding</keyword>
<evidence type="ECO:0000256" key="6">
    <source>
        <dbReference type="ARBA" id="ARBA00022801"/>
    </source>
</evidence>
<keyword evidence="6" id="KW-0378">Hydrolase</keyword>
<evidence type="ECO:0000256" key="5">
    <source>
        <dbReference type="ARBA" id="ARBA00022723"/>
    </source>
</evidence>
<dbReference type="AlphaFoldDB" id="A0AAV8V5Q6"/>
<evidence type="ECO:0000256" key="2">
    <source>
        <dbReference type="ARBA" id="ARBA00004123"/>
    </source>
</evidence>
<proteinExistence type="inferred from homology"/>
<accession>A0AAV8V5Q6</accession>
<protein>
    <recommendedName>
        <fullName evidence="8">DDE Tnp4 domain-containing protein</fullName>
    </recommendedName>
</protein>
<dbReference type="GO" id="GO:0005634">
    <property type="term" value="C:nucleus"/>
    <property type="evidence" value="ECO:0007669"/>
    <property type="project" value="UniProtKB-SubCell"/>
</dbReference>
<dbReference type="GO" id="GO:0016787">
    <property type="term" value="F:hydrolase activity"/>
    <property type="evidence" value="ECO:0007669"/>
    <property type="project" value="UniProtKB-KW"/>
</dbReference>
<comment type="subcellular location">
    <subcellularLocation>
        <location evidence="2">Nucleus</location>
    </subcellularLocation>
</comment>
<dbReference type="GO" id="GO:0004518">
    <property type="term" value="F:nuclease activity"/>
    <property type="evidence" value="ECO:0007669"/>
    <property type="project" value="UniProtKB-KW"/>
</dbReference>
<reference evidence="9 10" key="1">
    <citation type="journal article" date="2023" name="Insect Mol. Biol.">
        <title>Genome sequencing provides insights into the evolution of gene families encoding plant cell wall-degrading enzymes in longhorned beetles.</title>
        <authorList>
            <person name="Shin N.R."/>
            <person name="Okamura Y."/>
            <person name="Kirsch R."/>
            <person name="Pauchet Y."/>
        </authorList>
    </citation>
    <scope>NUCLEOTIDE SEQUENCE [LARGE SCALE GENOMIC DNA]</scope>
    <source>
        <strain evidence="9">EAD_L_NR</strain>
    </source>
</reference>
<comment type="similarity">
    <text evidence="3">Belongs to the HARBI1 family.</text>
</comment>
<comment type="cofactor">
    <cofactor evidence="1">
        <name>a divalent metal cation</name>
        <dbReference type="ChEBI" id="CHEBI:60240"/>
    </cofactor>
</comment>
<dbReference type="EMBL" id="JANEYG010000548">
    <property type="protein sequence ID" value="KAJ8909482.1"/>
    <property type="molecule type" value="Genomic_DNA"/>
</dbReference>
<dbReference type="Pfam" id="PF13359">
    <property type="entry name" value="DDE_Tnp_4"/>
    <property type="match status" value="1"/>
</dbReference>
<dbReference type="InterPro" id="IPR027806">
    <property type="entry name" value="HARBI1_dom"/>
</dbReference>
<dbReference type="InterPro" id="IPR045249">
    <property type="entry name" value="HARBI1-like"/>
</dbReference>
<evidence type="ECO:0000313" key="10">
    <source>
        <dbReference type="Proteomes" id="UP001159042"/>
    </source>
</evidence>
<comment type="caution">
    <text evidence="9">The sequence shown here is derived from an EMBL/GenBank/DDBJ whole genome shotgun (WGS) entry which is preliminary data.</text>
</comment>
<name>A0AAV8V5Q6_9CUCU</name>
<dbReference type="PANTHER" id="PTHR22930:SF250">
    <property type="entry name" value="NUCLEASE HARBI1-LIKE PROTEIN"/>
    <property type="match status" value="1"/>
</dbReference>
<dbReference type="GO" id="GO:0046872">
    <property type="term" value="F:metal ion binding"/>
    <property type="evidence" value="ECO:0007669"/>
    <property type="project" value="UniProtKB-KW"/>
</dbReference>
<keyword evidence="4" id="KW-0540">Nuclease</keyword>